<evidence type="ECO:0000313" key="3">
    <source>
        <dbReference type="Proteomes" id="UP000076881"/>
    </source>
</evidence>
<dbReference type="EMBL" id="AZHF01000002">
    <property type="protein sequence ID" value="OAA79750.1"/>
    <property type="molecule type" value="Genomic_DNA"/>
</dbReference>
<gene>
    <name evidence="2" type="ORF">LEL_03236</name>
</gene>
<dbReference type="AlphaFoldDB" id="A0A168IWW1"/>
<proteinExistence type="predicted"/>
<dbReference type="PANTHER" id="PTHR34618">
    <property type="entry name" value="SURFACE PROTEIN MAS1, PUTATIVE-RELATED"/>
    <property type="match status" value="1"/>
</dbReference>
<evidence type="ECO:0000313" key="2">
    <source>
        <dbReference type="EMBL" id="OAA79750.1"/>
    </source>
</evidence>
<keyword evidence="3" id="KW-1185">Reference proteome</keyword>
<evidence type="ECO:0000256" key="1">
    <source>
        <dbReference type="SAM" id="MobiDB-lite"/>
    </source>
</evidence>
<protein>
    <submittedName>
        <fullName evidence="2">Cell surface protein (Mas1)</fullName>
    </submittedName>
</protein>
<organism evidence="2 3">
    <name type="scientific">Akanthomyces lecanii RCEF 1005</name>
    <dbReference type="NCBI Taxonomy" id="1081108"/>
    <lineage>
        <taxon>Eukaryota</taxon>
        <taxon>Fungi</taxon>
        <taxon>Dikarya</taxon>
        <taxon>Ascomycota</taxon>
        <taxon>Pezizomycotina</taxon>
        <taxon>Sordariomycetes</taxon>
        <taxon>Hypocreomycetidae</taxon>
        <taxon>Hypocreales</taxon>
        <taxon>Cordycipitaceae</taxon>
        <taxon>Akanthomyces</taxon>
        <taxon>Cordyceps confragosa</taxon>
    </lineage>
</organism>
<accession>A0A168IWW1</accession>
<dbReference type="InterPro" id="IPR021476">
    <property type="entry name" value="Egh16-like"/>
</dbReference>
<dbReference type="PANTHER" id="PTHR34618:SF1">
    <property type="entry name" value="SECRETED PROTEIN"/>
    <property type="match status" value="1"/>
</dbReference>
<dbReference type="Pfam" id="PF11327">
    <property type="entry name" value="Egh16-like"/>
    <property type="match status" value="1"/>
</dbReference>
<sequence>MRTHKYGALGWTQGGGNCNPDAVINEYMGLGKAQRYTGGGKSTGKADNVPSEETKQRRAHKSHAGGLFQRQSILSLPIIGFLGLGGKRTSYPVETIVGDYAGKGKTDGLPTTNDNGELDLVYRQVNEDGPGPMAVTVDTTSAGTDYKAFTSVKVIQNVPGDGFVGLSLGTNTNYNMKIKLNPDMRSSAEFEQLRRRPEGENATAAASTGIDVGGGGEQQQQQQRDGDRRRTMGRQVVDQFREAL</sequence>
<dbReference type="OrthoDB" id="5310497at2759"/>
<feature type="region of interest" description="Disordered" evidence="1">
    <location>
        <begin position="193"/>
        <end position="244"/>
    </location>
</feature>
<dbReference type="STRING" id="1081108.A0A168IWW1"/>
<name>A0A168IWW1_CORDF</name>
<dbReference type="Proteomes" id="UP000076881">
    <property type="component" value="Unassembled WGS sequence"/>
</dbReference>
<reference evidence="2 3" key="1">
    <citation type="journal article" date="2016" name="Genome Biol. Evol.">
        <title>Divergent and convergent evolution of fungal pathogenicity.</title>
        <authorList>
            <person name="Shang Y."/>
            <person name="Xiao G."/>
            <person name="Zheng P."/>
            <person name="Cen K."/>
            <person name="Zhan S."/>
            <person name="Wang C."/>
        </authorList>
    </citation>
    <scope>NUCLEOTIDE SEQUENCE [LARGE SCALE GENOMIC DNA]</scope>
    <source>
        <strain evidence="2 3">RCEF 1005</strain>
    </source>
</reference>
<feature type="region of interest" description="Disordered" evidence="1">
    <location>
        <begin position="36"/>
        <end position="64"/>
    </location>
</feature>
<comment type="caution">
    <text evidence="2">The sequence shown here is derived from an EMBL/GenBank/DDBJ whole genome shotgun (WGS) entry which is preliminary data.</text>
</comment>